<organism evidence="1">
    <name type="scientific">Thermofilum pendens</name>
    <dbReference type="NCBI Taxonomy" id="2269"/>
    <lineage>
        <taxon>Archaea</taxon>
        <taxon>Thermoproteota</taxon>
        <taxon>Thermoprotei</taxon>
        <taxon>Thermofilales</taxon>
        <taxon>Thermofilaceae</taxon>
        <taxon>Thermofilum</taxon>
    </lineage>
</organism>
<name>A0A7J3X6A4_THEPE</name>
<sequence>MAACARSHSPWRGFYVALPKAWVLENKLESGYVVIEPESGGARERKNFLRSYPLRALPIAAQLKLIEHY</sequence>
<reference evidence="1" key="1">
    <citation type="journal article" date="2020" name="mSystems">
        <title>Genome- and Community-Level Interaction Insights into Carbon Utilization and Element Cycling Functions of Hydrothermarchaeota in Hydrothermal Sediment.</title>
        <authorList>
            <person name="Zhou Z."/>
            <person name="Liu Y."/>
            <person name="Xu W."/>
            <person name="Pan J."/>
            <person name="Luo Z.H."/>
            <person name="Li M."/>
        </authorList>
    </citation>
    <scope>NUCLEOTIDE SEQUENCE [LARGE SCALE GENOMIC DNA]</scope>
    <source>
        <strain evidence="1">SpSt-1125</strain>
    </source>
</reference>
<protein>
    <submittedName>
        <fullName evidence="1">Uncharacterized protein</fullName>
    </submittedName>
</protein>
<gene>
    <name evidence="1" type="ORF">ENM88_02325</name>
</gene>
<proteinExistence type="predicted"/>
<dbReference type="AlphaFoldDB" id="A0A7J3X6A4"/>
<accession>A0A7J3X6A4</accession>
<evidence type="ECO:0000313" key="1">
    <source>
        <dbReference type="EMBL" id="HHP04575.1"/>
    </source>
</evidence>
<dbReference type="EMBL" id="DRZM01000080">
    <property type="protein sequence ID" value="HHP04575.1"/>
    <property type="molecule type" value="Genomic_DNA"/>
</dbReference>
<comment type="caution">
    <text evidence="1">The sequence shown here is derived from an EMBL/GenBank/DDBJ whole genome shotgun (WGS) entry which is preliminary data.</text>
</comment>